<dbReference type="PANTHER" id="PTHR11945">
    <property type="entry name" value="MADS BOX PROTEIN"/>
    <property type="match status" value="1"/>
</dbReference>
<keyword evidence="3" id="KW-0238">DNA-binding</keyword>
<dbReference type="Proteomes" id="UP000030645">
    <property type="component" value="Unassembled WGS sequence"/>
</dbReference>
<keyword evidence="2" id="KW-0805">Transcription regulation</keyword>
<reference evidence="9" key="1">
    <citation type="submission" date="2013-01" db="EMBL/GenBank/DDBJ databases">
        <title>Draft Genome Sequence of a Mulberry Tree, Morus notabilis C.K. Schneid.</title>
        <authorList>
            <person name="He N."/>
            <person name="Zhao S."/>
        </authorList>
    </citation>
    <scope>NUCLEOTIDE SEQUENCE</scope>
</reference>
<feature type="domain" description="MADS-box" evidence="7">
    <location>
        <begin position="6"/>
        <end position="66"/>
    </location>
</feature>
<dbReference type="eggNOG" id="KOG0014">
    <property type="taxonomic scope" value="Eukaryota"/>
</dbReference>
<organism evidence="8 9">
    <name type="scientific">Morus notabilis</name>
    <dbReference type="NCBI Taxonomy" id="981085"/>
    <lineage>
        <taxon>Eukaryota</taxon>
        <taxon>Viridiplantae</taxon>
        <taxon>Streptophyta</taxon>
        <taxon>Embryophyta</taxon>
        <taxon>Tracheophyta</taxon>
        <taxon>Spermatophyta</taxon>
        <taxon>Magnoliopsida</taxon>
        <taxon>eudicotyledons</taxon>
        <taxon>Gunneridae</taxon>
        <taxon>Pentapetalae</taxon>
        <taxon>rosids</taxon>
        <taxon>fabids</taxon>
        <taxon>Rosales</taxon>
        <taxon>Moraceae</taxon>
        <taxon>Moreae</taxon>
        <taxon>Morus</taxon>
    </lineage>
</organism>
<sequence length="199" mass="21984">MAKQTRGRQKVDMKLIADESKRHVTFSKRRMGLFKKAAEINILTGAEVAAIVLSRHGKAYSFRTPGAKSFIDDSFVNRNHSPAPAPEDGSRREVELLVDALSRQEEEKERCEMEAKMMGDGSGDGLGFWWDRPIEVKEAVVKLREKVAERVEAVTMMGKTTPFMSLLNYGGTGDQEDYLVNGGDGGQGAHHGVMYSSSS</sequence>
<evidence type="ECO:0000256" key="5">
    <source>
        <dbReference type="ARBA" id="ARBA00023242"/>
    </source>
</evidence>
<dbReference type="GO" id="GO:0005634">
    <property type="term" value="C:nucleus"/>
    <property type="evidence" value="ECO:0007669"/>
    <property type="project" value="UniProtKB-SubCell"/>
</dbReference>
<dbReference type="PROSITE" id="PS50066">
    <property type="entry name" value="MADS_BOX_2"/>
    <property type="match status" value="1"/>
</dbReference>
<evidence type="ECO:0000256" key="2">
    <source>
        <dbReference type="ARBA" id="ARBA00023015"/>
    </source>
</evidence>
<dbReference type="GO" id="GO:0000978">
    <property type="term" value="F:RNA polymerase II cis-regulatory region sequence-specific DNA binding"/>
    <property type="evidence" value="ECO:0007669"/>
    <property type="project" value="TreeGrafter"/>
</dbReference>
<feature type="region of interest" description="Disordered" evidence="6">
    <location>
        <begin position="180"/>
        <end position="199"/>
    </location>
</feature>
<evidence type="ECO:0000259" key="7">
    <source>
        <dbReference type="PROSITE" id="PS50066"/>
    </source>
</evidence>
<dbReference type="PRINTS" id="PR00404">
    <property type="entry name" value="MADSDOMAIN"/>
</dbReference>
<comment type="subcellular location">
    <subcellularLocation>
        <location evidence="1">Nucleus</location>
    </subcellularLocation>
</comment>
<name>W9QR74_9ROSA</name>
<keyword evidence="5" id="KW-0539">Nucleus</keyword>
<dbReference type="SUPFAM" id="SSF55455">
    <property type="entry name" value="SRF-like"/>
    <property type="match status" value="1"/>
</dbReference>
<keyword evidence="9" id="KW-1185">Reference proteome</keyword>
<dbReference type="AlphaFoldDB" id="W9QR74"/>
<dbReference type="EMBL" id="KE343686">
    <property type="protein sequence ID" value="EXB38259.1"/>
    <property type="molecule type" value="Genomic_DNA"/>
</dbReference>
<dbReference type="Pfam" id="PF00319">
    <property type="entry name" value="SRF-TF"/>
    <property type="match status" value="1"/>
</dbReference>
<keyword evidence="4" id="KW-0804">Transcription</keyword>
<evidence type="ECO:0000256" key="6">
    <source>
        <dbReference type="SAM" id="MobiDB-lite"/>
    </source>
</evidence>
<dbReference type="STRING" id="981085.W9QR74"/>
<accession>W9QR74</accession>
<protein>
    <submittedName>
        <fullName evidence="8">Agamous-like MADS-box protein AGL62</fullName>
    </submittedName>
</protein>
<dbReference type="GO" id="GO:0046983">
    <property type="term" value="F:protein dimerization activity"/>
    <property type="evidence" value="ECO:0007669"/>
    <property type="project" value="InterPro"/>
</dbReference>
<evidence type="ECO:0000313" key="9">
    <source>
        <dbReference type="Proteomes" id="UP000030645"/>
    </source>
</evidence>
<evidence type="ECO:0000256" key="1">
    <source>
        <dbReference type="ARBA" id="ARBA00004123"/>
    </source>
</evidence>
<dbReference type="PANTHER" id="PTHR11945:SF629">
    <property type="entry name" value="OS02G0164450 PROTEIN"/>
    <property type="match status" value="1"/>
</dbReference>
<dbReference type="InterPro" id="IPR002100">
    <property type="entry name" value="TF_MADSbox"/>
</dbReference>
<dbReference type="SMART" id="SM00432">
    <property type="entry name" value="MADS"/>
    <property type="match status" value="1"/>
</dbReference>
<dbReference type="Gene3D" id="3.40.1810.10">
    <property type="entry name" value="Transcription factor, MADS-box"/>
    <property type="match status" value="1"/>
</dbReference>
<dbReference type="InterPro" id="IPR036879">
    <property type="entry name" value="TF_MADSbox_sf"/>
</dbReference>
<evidence type="ECO:0000256" key="3">
    <source>
        <dbReference type="ARBA" id="ARBA00023125"/>
    </source>
</evidence>
<proteinExistence type="predicted"/>
<evidence type="ECO:0000313" key="8">
    <source>
        <dbReference type="EMBL" id="EXB38259.1"/>
    </source>
</evidence>
<gene>
    <name evidence="8" type="ORF">L484_002481</name>
</gene>
<evidence type="ECO:0000256" key="4">
    <source>
        <dbReference type="ARBA" id="ARBA00023163"/>
    </source>
</evidence>
<dbReference type="CDD" id="cd00120">
    <property type="entry name" value="MADS"/>
    <property type="match status" value="1"/>
</dbReference>
<dbReference type="GO" id="GO:0000981">
    <property type="term" value="F:DNA-binding transcription factor activity, RNA polymerase II-specific"/>
    <property type="evidence" value="ECO:0007669"/>
    <property type="project" value="TreeGrafter"/>
</dbReference>